<keyword evidence="1" id="KW-0812">Transmembrane</keyword>
<protein>
    <submittedName>
        <fullName evidence="2">Uncharacterized protein</fullName>
    </submittedName>
</protein>
<dbReference type="OrthoDB" id="2878405at2"/>
<keyword evidence="1" id="KW-0472">Membrane</keyword>
<evidence type="ECO:0000313" key="3">
    <source>
        <dbReference type="Proteomes" id="UP000234950"/>
    </source>
</evidence>
<organism evidence="2 3">
    <name type="scientific">Neobacillus cucumis</name>
    <dbReference type="NCBI Taxonomy" id="1740721"/>
    <lineage>
        <taxon>Bacteria</taxon>
        <taxon>Bacillati</taxon>
        <taxon>Bacillota</taxon>
        <taxon>Bacilli</taxon>
        <taxon>Bacillales</taxon>
        <taxon>Bacillaceae</taxon>
        <taxon>Neobacillus</taxon>
    </lineage>
</organism>
<keyword evidence="1" id="KW-1133">Transmembrane helix</keyword>
<dbReference type="EMBL" id="PGVE01000044">
    <property type="protein sequence ID" value="PLS04237.1"/>
    <property type="molecule type" value="Genomic_DNA"/>
</dbReference>
<gene>
    <name evidence="2" type="ORF">CVD27_12095</name>
</gene>
<dbReference type="Proteomes" id="UP000234950">
    <property type="component" value="Unassembled WGS sequence"/>
</dbReference>
<reference evidence="2 3" key="1">
    <citation type="submission" date="2017-11" db="EMBL/GenBank/DDBJ databases">
        <title>Comparitive Functional Genomics of Dry Heat Resistant strains isolated from the Viking Spacecraft.</title>
        <authorList>
            <person name="Seuylemezian A."/>
            <person name="Cooper K."/>
            <person name="Vaishampayan P."/>
        </authorList>
    </citation>
    <scope>NUCLEOTIDE SEQUENCE [LARGE SCALE GENOMIC DNA]</scope>
    <source>
        <strain evidence="2 3">V32-6</strain>
    </source>
</reference>
<evidence type="ECO:0000256" key="1">
    <source>
        <dbReference type="SAM" id="Phobius"/>
    </source>
</evidence>
<proteinExistence type="predicted"/>
<name>A0A2N5HFF5_9BACI</name>
<dbReference type="RefSeq" id="WP_101648164.1">
    <property type="nucleotide sequence ID" value="NZ_PGVE01000044.1"/>
</dbReference>
<keyword evidence="3" id="KW-1185">Reference proteome</keyword>
<comment type="caution">
    <text evidence="2">The sequence shown here is derived from an EMBL/GenBank/DDBJ whole genome shotgun (WGS) entry which is preliminary data.</text>
</comment>
<feature type="transmembrane region" description="Helical" evidence="1">
    <location>
        <begin position="69"/>
        <end position="88"/>
    </location>
</feature>
<sequence length="134" mass="14417">MNTKVRKGIFWGVLIASTVLVINVLHFLLGGSSAFARGPHGGHGPGGMGMQGGFGHQQMMNGAPHGGGFPWAFLIIGLAVLVLLVRWLKKKSKASSMQQFIDTSLVGSHIPVTNQNASILDQWEKNILTKKENE</sequence>
<feature type="transmembrane region" description="Helical" evidence="1">
    <location>
        <begin position="9"/>
        <end position="29"/>
    </location>
</feature>
<dbReference type="AlphaFoldDB" id="A0A2N5HFF5"/>
<evidence type="ECO:0000313" key="2">
    <source>
        <dbReference type="EMBL" id="PLS04237.1"/>
    </source>
</evidence>
<accession>A0A2N5HFF5</accession>